<evidence type="ECO:0000313" key="2">
    <source>
        <dbReference type="Proteomes" id="UP000030745"/>
    </source>
</evidence>
<name>A0A067BWA5_SAPPC</name>
<sequence>MASTATSPDLQCQYTYKPCFNPRSTKKNGSLHSFCEYHRKKANAIQKAHATKKRLRESGLTDDHREVAAPSIFIASQPARPRLSTPSFDSNDVRFLHEWLVQHDTLDEVDSNYIGATDEIELTPEDYAILRDLF</sequence>
<dbReference type="Proteomes" id="UP000030745">
    <property type="component" value="Unassembled WGS sequence"/>
</dbReference>
<proteinExistence type="predicted"/>
<dbReference type="KEGG" id="spar:SPRG_11553"/>
<dbReference type="RefSeq" id="XP_012206468.1">
    <property type="nucleotide sequence ID" value="XM_012351078.1"/>
</dbReference>
<protein>
    <submittedName>
        <fullName evidence="1">Uncharacterized protein</fullName>
    </submittedName>
</protein>
<dbReference type="GeneID" id="24133582"/>
<dbReference type="EMBL" id="KK583262">
    <property type="protein sequence ID" value="KDO22794.1"/>
    <property type="molecule type" value="Genomic_DNA"/>
</dbReference>
<dbReference type="OrthoDB" id="68969at2759"/>
<accession>A0A067BWA5</accession>
<organism evidence="1 2">
    <name type="scientific">Saprolegnia parasitica (strain CBS 223.65)</name>
    <dbReference type="NCBI Taxonomy" id="695850"/>
    <lineage>
        <taxon>Eukaryota</taxon>
        <taxon>Sar</taxon>
        <taxon>Stramenopiles</taxon>
        <taxon>Oomycota</taxon>
        <taxon>Saprolegniomycetes</taxon>
        <taxon>Saprolegniales</taxon>
        <taxon>Saprolegniaceae</taxon>
        <taxon>Saprolegnia</taxon>
    </lineage>
</organism>
<gene>
    <name evidence="1" type="ORF">SPRG_11553</name>
</gene>
<dbReference type="VEuPathDB" id="FungiDB:SPRG_11553"/>
<reference evidence="1 2" key="1">
    <citation type="journal article" date="2013" name="PLoS Genet.">
        <title>Distinctive expansion of potential virulence genes in the genome of the oomycete fish pathogen Saprolegnia parasitica.</title>
        <authorList>
            <person name="Jiang R.H."/>
            <person name="de Bruijn I."/>
            <person name="Haas B.J."/>
            <person name="Belmonte R."/>
            <person name="Lobach L."/>
            <person name="Christie J."/>
            <person name="van den Ackerveken G."/>
            <person name="Bottin A."/>
            <person name="Bulone V."/>
            <person name="Diaz-Moreno S.M."/>
            <person name="Dumas B."/>
            <person name="Fan L."/>
            <person name="Gaulin E."/>
            <person name="Govers F."/>
            <person name="Grenville-Briggs L.J."/>
            <person name="Horner N.R."/>
            <person name="Levin J.Z."/>
            <person name="Mammella M."/>
            <person name="Meijer H.J."/>
            <person name="Morris P."/>
            <person name="Nusbaum C."/>
            <person name="Oome S."/>
            <person name="Phillips A.J."/>
            <person name="van Rooyen D."/>
            <person name="Rzeszutek E."/>
            <person name="Saraiva M."/>
            <person name="Secombes C.J."/>
            <person name="Seidl M.F."/>
            <person name="Snel B."/>
            <person name="Stassen J.H."/>
            <person name="Sykes S."/>
            <person name="Tripathy S."/>
            <person name="van den Berg H."/>
            <person name="Vega-Arreguin J.C."/>
            <person name="Wawra S."/>
            <person name="Young S.K."/>
            <person name="Zeng Q."/>
            <person name="Dieguez-Uribeondo J."/>
            <person name="Russ C."/>
            <person name="Tyler B.M."/>
            <person name="van West P."/>
        </authorList>
    </citation>
    <scope>NUCLEOTIDE SEQUENCE [LARGE SCALE GENOMIC DNA]</scope>
    <source>
        <strain evidence="1 2">CBS 223.65</strain>
    </source>
</reference>
<dbReference type="AlphaFoldDB" id="A0A067BWA5"/>
<dbReference type="OMA" id="FLHEWLV"/>
<keyword evidence="2" id="KW-1185">Reference proteome</keyword>
<evidence type="ECO:0000313" key="1">
    <source>
        <dbReference type="EMBL" id="KDO22794.1"/>
    </source>
</evidence>